<dbReference type="GO" id="GO:0005789">
    <property type="term" value="C:endoplasmic reticulum membrane"/>
    <property type="evidence" value="ECO:0007669"/>
    <property type="project" value="Ensembl"/>
</dbReference>
<feature type="region of interest" description="Disordered" evidence="5">
    <location>
        <begin position="820"/>
        <end position="849"/>
    </location>
</feature>
<dbReference type="GO" id="GO:0005938">
    <property type="term" value="C:cell cortex"/>
    <property type="evidence" value="ECO:0007669"/>
    <property type="project" value="Ensembl"/>
</dbReference>
<dbReference type="EMBL" id="AAQR03008482">
    <property type="status" value="NOT_ANNOTATED_CDS"/>
    <property type="molecule type" value="Genomic_DNA"/>
</dbReference>
<dbReference type="FunCoup" id="H0X8R7">
    <property type="interactions" value="84"/>
</dbReference>
<feature type="region of interest" description="Disordered" evidence="5">
    <location>
        <begin position="892"/>
        <end position="911"/>
    </location>
</feature>
<dbReference type="PROSITE" id="PS00282">
    <property type="entry name" value="KAZAL_1"/>
    <property type="match status" value="1"/>
</dbReference>
<dbReference type="PROSITE" id="PS51465">
    <property type="entry name" value="KAZAL_2"/>
    <property type="match status" value="2"/>
</dbReference>
<evidence type="ECO:0000259" key="7">
    <source>
        <dbReference type="PROSITE" id="PS51465"/>
    </source>
</evidence>
<evidence type="ECO:0000256" key="2">
    <source>
        <dbReference type="ARBA" id="ARBA00022525"/>
    </source>
</evidence>
<feature type="region of interest" description="Disordered" evidence="5">
    <location>
        <begin position="1033"/>
        <end position="1056"/>
    </location>
</feature>
<reference evidence="8" key="2">
    <citation type="submission" date="2025-08" db="UniProtKB">
        <authorList>
            <consortium name="Ensembl"/>
        </authorList>
    </citation>
    <scope>IDENTIFICATION</scope>
</reference>
<organism evidence="8 9">
    <name type="scientific">Otolemur garnettii</name>
    <name type="common">Small-eared galago</name>
    <name type="synonym">Garnett's greater bushbaby</name>
    <dbReference type="NCBI Taxonomy" id="30611"/>
    <lineage>
        <taxon>Eukaryota</taxon>
        <taxon>Metazoa</taxon>
        <taxon>Chordata</taxon>
        <taxon>Craniata</taxon>
        <taxon>Vertebrata</taxon>
        <taxon>Euteleostomi</taxon>
        <taxon>Mammalia</taxon>
        <taxon>Eutheria</taxon>
        <taxon>Euarchontoglires</taxon>
        <taxon>Primates</taxon>
        <taxon>Strepsirrhini</taxon>
        <taxon>Lorisiformes</taxon>
        <taxon>Galagidae</taxon>
        <taxon>Otolemur</taxon>
    </lineage>
</organism>
<dbReference type="Pfam" id="PF00050">
    <property type="entry name" value="Kazal_1"/>
    <property type="match status" value="9"/>
</dbReference>
<dbReference type="InParanoid" id="H0X8R7"/>
<dbReference type="Gene3D" id="3.30.60.30">
    <property type="match status" value="14"/>
</dbReference>
<feature type="coiled-coil region" evidence="4">
    <location>
        <begin position="538"/>
        <end position="568"/>
    </location>
</feature>
<dbReference type="SUPFAM" id="SSF100895">
    <property type="entry name" value="Kazal-type serine protease inhibitors"/>
    <property type="match status" value="14"/>
</dbReference>
<evidence type="ECO:0000256" key="5">
    <source>
        <dbReference type="SAM" id="MobiDB-lite"/>
    </source>
</evidence>
<dbReference type="EMBL" id="AAQR03008481">
    <property type="status" value="NOT_ANNOTATED_CDS"/>
    <property type="molecule type" value="Genomic_DNA"/>
</dbReference>
<evidence type="ECO:0000256" key="1">
    <source>
        <dbReference type="ARBA" id="ARBA00004613"/>
    </source>
</evidence>
<dbReference type="PANTHER" id="PTHR47499:SF1">
    <property type="entry name" value="SERINE PROTEASE INHIBITOR KAZAL-TYPE 7"/>
    <property type="match status" value="1"/>
</dbReference>
<feature type="region of interest" description="Disordered" evidence="5">
    <location>
        <begin position="678"/>
        <end position="708"/>
    </location>
</feature>
<protein>
    <submittedName>
        <fullName evidence="8">Serine peptidase inhibitor Kazal type 5</fullName>
    </submittedName>
</protein>
<evidence type="ECO:0000313" key="9">
    <source>
        <dbReference type="Proteomes" id="UP000005225"/>
    </source>
</evidence>
<feature type="domain" description="Kazal-like" evidence="7">
    <location>
        <begin position="703"/>
        <end position="778"/>
    </location>
</feature>
<comment type="subcellular location">
    <subcellularLocation>
        <location evidence="1">Secreted</location>
    </subcellularLocation>
</comment>
<dbReference type="GO" id="GO:0097209">
    <property type="term" value="C:epidermal lamellar body"/>
    <property type="evidence" value="ECO:0007669"/>
    <property type="project" value="Ensembl"/>
</dbReference>
<dbReference type="eggNOG" id="KOG3649">
    <property type="taxonomic scope" value="Eukaryota"/>
</dbReference>
<evidence type="ECO:0000256" key="4">
    <source>
        <dbReference type="SAM" id="Coils"/>
    </source>
</evidence>
<dbReference type="InterPro" id="IPR002350">
    <property type="entry name" value="Kazal_dom"/>
</dbReference>
<feature type="compositionally biased region" description="Basic and acidic residues" evidence="5">
    <location>
        <begin position="678"/>
        <end position="690"/>
    </location>
</feature>
<dbReference type="GeneTree" id="ENSGT00510000048608"/>
<keyword evidence="2" id="KW-0964">Secreted</keyword>
<dbReference type="GO" id="GO:0005576">
    <property type="term" value="C:extracellular region"/>
    <property type="evidence" value="ECO:0007669"/>
    <property type="project" value="UniProtKB-SubCell"/>
</dbReference>
<dbReference type="Ensembl" id="ENSOGAT00000013283.2">
    <property type="protein sequence ID" value="ENSOGAP00000011901.2"/>
    <property type="gene ID" value="ENSOGAG00000013274.2"/>
</dbReference>
<dbReference type="Proteomes" id="UP000005225">
    <property type="component" value="Unassembled WGS sequence"/>
</dbReference>
<dbReference type="CDD" id="cd00104">
    <property type="entry name" value="KAZAL_FS"/>
    <property type="match status" value="1"/>
</dbReference>
<dbReference type="OMA" id="CPCKKPC"/>
<keyword evidence="4" id="KW-0175">Coiled coil</keyword>
<dbReference type="GO" id="GO:0004867">
    <property type="term" value="F:serine-type endopeptidase inhibitor activity"/>
    <property type="evidence" value="ECO:0007669"/>
    <property type="project" value="Ensembl"/>
</dbReference>
<keyword evidence="6" id="KW-0732">Signal</keyword>
<dbReference type="FunFam" id="3.30.60.30:FF:000001">
    <property type="entry name" value="Serine peptidase inhibitor, Kazal type 5"/>
    <property type="match status" value="12"/>
</dbReference>
<dbReference type="SMART" id="SM00280">
    <property type="entry name" value="KAZAL"/>
    <property type="match status" value="13"/>
</dbReference>
<dbReference type="GO" id="GO:0009913">
    <property type="term" value="P:epidermal cell differentiation"/>
    <property type="evidence" value="ECO:0007669"/>
    <property type="project" value="Ensembl"/>
</dbReference>
<reference evidence="9" key="1">
    <citation type="submission" date="2011-03" db="EMBL/GenBank/DDBJ databases">
        <title>Version 3 of the genome sequence of Otolemur garnettii (Bushbaby).</title>
        <authorList>
            <consortium name="The Broad Institute Genome Sequencing Platform"/>
            <person name="Di Palma F."/>
            <person name="Johnson J."/>
            <person name="Lander E.S."/>
            <person name="Lindblad-Toh K."/>
            <person name="Jaffe D.B."/>
            <person name="Gnerre S."/>
            <person name="MacCallum I."/>
            <person name="Przybylski D."/>
            <person name="Ribeiro F.J."/>
            <person name="Burton J.N."/>
            <person name="Walker B.J."/>
            <person name="Sharpe T."/>
            <person name="Hall G."/>
        </authorList>
    </citation>
    <scope>NUCLEOTIDE SEQUENCE [LARGE SCALE GENOMIC DNA]</scope>
</reference>
<feature type="chain" id="PRO_5003544580" evidence="6">
    <location>
        <begin position="23"/>
        <end position="1056"/>
    </location>
</feature>
<dbReference type="EMBL" id="AAQR03008479">
    <property type="status" value="NOT_ANNOTATED_CDS"/>
    <property type="molecule type" value="Genomic_DNA"/>
</dbReference>
<feature type="domain" description="Kazal-like" evidence="7">
    <location>
        <begin position="979"/>
        <end position="1040"/>
    </location>
</feature>
<dbReference type="HOGENOM" id="CLU_010331_0_0_1"/>
<evidence type="ECO:0000256" key="6">
    <source>
        <dbReference type="SAM" id="SignalP"/>
    </source>
</evidence>
<proteinExistence type="predicted"/>
<keyword evidence="9" id="KW-1185">Reference proteome</keyword>
<sequence length="1056" mass="120002">MKIDTVPVILTLALCLIQDAASEDKDQDTCSEFRALMKNGNLFCPHDEEYFQSPEEVMLINKCATCKFILEEEAKFQRRARDLPIATEDTPPAKVKSSHMGRGEQREANFLCPVYMLAIVSKDGKFYSLCCVIKVKRMGGRFEIGLLTKSKCHRTNNFNNDICSAFRPYVKDGRLGCTRENDPVLGPDGKTHGNKCAMCAELFLKEMEENAKQEDASRSRRNAEKDICKEYEPQARAGRLYCTRESDPVRGPDGKMHGNKCALCAEIFKQRFLEENNKADQNLREAEGKVKVKREIEKLCSEYQDLAKNGKLYCTRESDPVRGPDGKVHGNLCSMCHAYFQAEAEGKKRAKAQAKNKRESGKTPSYAELCSEYQNFVRNGKLACTRENDPILGPDGKMHGNACYMCANFFQAEEEKKKKQSESRNKRQYEDTAYFEELCGEYHKSRKNGSLLCTRENDPIQGPDGKTYGNTCSMCEAFFQLEDRARAKTKREAAKETCSEFREQVRNGMLICTREHDPVRGPDGKIHGNKCAMCASVFKLEEEEKETNNKEEEKVEAEKVKREAVQELCSEYRQYVRNGRLPCTRENDPIEGLDGKIHGNTCSMCEAFFHQEAKEKEEAESRAKVKRDATMDTCNEFRSLLQNGNLFCTRENDPVRGPDGKTHGNKCAMCKAVFQKENEERKRKEQEDQRNAAGHGSHGGGGGNAQDQCAEFKDKMRNGKLTCTREIDPVRGADGKSYNNKCTMCKEILEREAEKKNEQSGIRSNETGKIEIRNTCDEYKSQMQNGKLICTRESDPVRGPDGKMHGNKCAMCKEKLEREAAEKNKREDLERTNAKENTNDEQDQCHEFRSKQREGKLVCTRDNSPVRDANGRMYVNKCAMCLSIFEREANERKKDDEDKSKAEPSNNAKDECSGFRKYLRNNELICTRENDPVRGADGKLYKNKCYQCRAVFQMEALKRTRRQEEPSGEEGNPDAAITFRDSEMCKDYRVLPRIGYLCPPNSQPVCGDDGQTYKNPCMLCHKNLMRQTNTHIQSSGTCEDSSTPEATSVITPTSVS</sequence>
<accession>H0X8R7</accession>
<dbReference type="InterPro" id="IPR050159">
    <property type="entry name" value="Kazal-type_SerProtInhib"/>
</dbReference>
<feature type="signal peptide" evidence="6">
    <location>
        <begin position="1"/>
        <end position="22"/>
    </location>
</feature>
<dbReference type="AlphaFoldDB" id="H0X8R7"/>
<reference evidence="8" key="3">
    <citation type="submission" date="2025-09" db="UniProtKB">
        <authorList>
            <consortium name="Ensembl"/>
        </authorList>
    </citation>
    <scope>IDENTIFICATION</scope>
</reference>
<evidence type="ECO:0000256" key="3">
    <source>
        <dbReference type="ARBA" id="ARBA00023157"/>
    </source>
</evidence>
<dbReference type="STRING" id="30611.ENSOGAP00000011901"/>
<dbReference type="GO" id="GO:0048471">
    <property type="term" value="C:perinuclear region of cytoplasm"/>
    <property type="evidence" value="ECO:0007669"/>
    <property type="project" value="Ensembl"/>
</dbReference>
<dbReference type="EMBL" id="AAQR03008480">
    <property type="status" value="NOT_ANNOTATED_CDS"/>
    <property type="molecule type" value="Genomic_DNA"/>
</dbReference>
<dbReference type="InterPro" id="IPR036058">
    <property type="entry name" value="Kazal_dom_sf"/>
</dbReference>
<evidence type="ECO:0000313" key="8">
    <source>
        <dbReference type="Ensembl" id="ENSOGAP00000011901.2"/>
    </source>
</evidence>
<name>H0X8R7_OTOGA</name>
<keyword evidence="3" id="KW-1015">Disulfide bond</keyword>
<dbReference type="PANTHER" id="PTHR47499">
    <property type="entry name" value="SERINE PROTEASE INHIBITOR KAZAL-TYPE 7 SPINK7"/>
    <property type="match status" value="1"/>
</dbReference>
<dbReference type="GO" id="GO:0005829">
    <property type="term" value="C:cytosol"/>
    <property type="evidence" value="ECO:0007669"/>
    <property type="project" value="Ensembl"/>
</dbReference>
<feature type="coiled-coil region" evidence="4">
    <location>
        <begin position="269"/>
        <end position="309"/>
    </location>
</feature>